<keyword evidence="2" id="KW-1003">Cell membrane</keyword>
<feature type="transmembrane region" description="Helical" evidence="6">
    <location>
        <begin position="51"/>
        <end position="76"/>
    </location>
</feature>
<evidence type="ECO:0000256" key="3">
    <source>
        <dbReference type="ARBA" id="ARBA00022692"/>
    </source>
</evidence>
<dbReference type="EMBL" id="RRYP01029740">
    <property type="protein sequence ID" value="TNV71664.1"/>
    <property type="molecule type" value="Genomic_DNA"/>
</dbReference>
<dbReference type="Pfam" id="PF07681">
    <property type="entry name" value="DoxX"/>
    <property type="match status" value="1"/>
</dbReference>
<proteinExistence type="predicted"/>
<accession>A0A8J8NB79</accession>
<feature type="transmembrane region" description="Helical" evidence="6">
    <location>
        <begin position="113"/>
        <end position="135"/>
    </location>
</feature>
<evidence type="ECO:0000313" key="7">
    <source>
        <dbReference type="EMBL" id="TNV71664.1"/>
    </source>
</evidence>
<organism evidence="7 8">
    <name type="scientific">Halteria grandinella</name>
    <dbReference type="NCBI Taxonomy" id="5974"/>
    <lineage>
        <taxon>Eukaryota</taxon>
        <taxon>Sar</taxon>
        <taxon>Alveolata</taxon>
        <taxon>Ciliophora</taxon>
        <taxon>Intramacronucleata</taxon>
        <taxon>Spirotrichea</taxon>
        <taxon>Stichotrichia</taxon>
        <taxon>Sporadotrichida</taxon>
        <taxon>Halteriidae</taxon>
        <taxon>Halteria</taxon>
    </lineage>
</organism>
<sequence length="183" mass="20308">MNTIQRIEHWGDTHHPAWLDILRIALGVLLFLKGVSFIGDTTQLSHMIAGLNFNIWTVGAVHYVAFAHLVGGILIAIGCLTRVAVAFQLPVLLVAVFYANISQGFSFLNSEFWLSVVSLLLLIVFFIIGSGKFSFDEYARVNGPKSIVKKQFKNKGNQLNISLKPFSFSKVLLIVSTNQTIRS</sequence>
<feature type="transmembrane region" description="Helical" evidence="6">
    <location>
        <begin position="21"/>
        <end position="39"/>
    </location>
</feature>
<keyword evidence="5 6" id="KW-0472">Membrane</keyword>
<keyword evidence="3 6" id="KW-0812">Transmembrane</keyword>
<dbReference type="InterPro" id="IPR051907">
    <property type="entry name" value="DoxX-like_oxidoreductase"/>
</dbReference>
<comment type="subcellular location">
    <subcellularLocation>
        <location evidence="1">Cell membrane</location>
        <topology evidence="1">Multi-pass membrane protein</topology>
    </subcellularLocation>
</comment>
<dbReference type="Proteomes" id="UP000785679">
    <property type="component" value="Unassembled WGS sequence"/>
</dbReference>
<dbReference type="GO" id="GO:0005886">
    <property type="term" value="C:plasma membrane"/>
    <property type="evidence" value="ECO:0007669"/>
    <property type="project" value="UniProtKB-SubCell"/>
</dbReference>
<reference evidence="7" key="1">
    <citation type="submission" date="2019-06" db="EMBL/GenBank/DDBJ databases">
        <authorList>
            <person name="Zheng W."/>
        </authorList>
    </citation>
    <scope>NUCLEOTIDE SEQUENCE</scope>
    <source>
        <strain evidence="7">QDHG01</strain>
    </source>
</reference>
<evidence type="ECO:0000256" key="5">
    <source>
        <dbReference type="ARBA" id="ARBA00023136"/>
    </source>
</evidence>
<evidence type="ECO:0000256" key="1">
    <source>
        <dbReference type="ARBA" id="ARBA00004651"/>
    </source>
</evidence>
<dbReference type="AlphaFoldDB" id="A0A8J8NB79"/>
<evidence type="ECO:0000313" key="8">
    <source>
        <dbReference type="Proteomes" id="UP000785679"/>
    </source>
</evidence>
<keyword evidence="8" id="KW-1185">Reference proteome</keyword>
<dbReference type="PANTHER" id="PTHR33452:SF1">
    <property type="entry name" value="INNER MEMBRANE PROTEIN YPHA-RELATED"/>
    <property type="match status" value="1"/>
</dbReference>
<evidence type="ECO:0000256" key="2">
    <source>
        <dbReference type="ARBA" id="ARBA00022475"/>
    </source>
</evidence>
<comment type="caution">
    <text evidence="7">The sequence shown here is derived from an EMBL/GenBank/DDBJ whole genome shotgun (WGS) entry which is preliminary data.</text>
</comment>
<gene>
    <name evidence="7" type="ORF">FGO68_gene15115</name>
</gene>
<dbReference type="InterPro" id="IPR032808">
    <property type="entry name" value="DoxX"/>
</dbReference>
<dbReference type="PANTHER" id="PTHR33452">
    <property type="entry name" value="OXIDOREDUCTASE CATD-RELATED"/>
    <property type="match status" value="1"/>
</dbReference>
<evidence type="ECO:0000256" key="6">
    <source>
        <dbReference type="SAM" id="Phobius"/>
    </source>
</evidence>
<name>A0A8J8NB79_HALGN</name>
<evidence type="ECO:0000256" key="4">
    <source>
        <dbReference type="ARBA" id="ARBA00022989"/>
    </source>
</evidence>
<evidence type="ECO:0008006" key="9">
    <source>
        <dbReference type="Google" id="ProtNLM"/>
    </source>
</evidence>
<protein>
    <recommendedName>
        <fullName evidence="9">DoxX family protein</fullName>
    </recommendedName>
</protein>
<keyword evidence="4 6" id="KW-1133">Transmembrane helix</keyword>
<feature type="transmembrane region" description="Helical" evidence="6">
    <location>
        <begin position="83"/>
        <end position="101"/>
    </location>
</feature>